<dbReference type="GO" id="GO:0000162">
    <property type="term" value="P:L-tryptophan biosynthetic process"/>
    <property type="evidence" value="ECO:0007669"/>
    <property type="project" value="UniProtKB-UniPathway"/>
</dbReference>
<dbReference type="Gene3D" id="3.20.20.70">
    <property type="entry name" value="Aldolase class I"/>
    <property type="match status" value="1"/>
</dbReference>
<evidence type="ECO:0000256" key="8">
    <source>
        <dbReference type="ARBA" id="ARBA00023239"/>
    </source>
</evidence>
<protein>
    <recommendedName>
        <fullName evidence="3">indole-3-glycerol-phosphate synthase</fullName>
        <ecNumber evidence="3">4.1.1.48</ecNumber>
    </recommendedName>
</protein>
<dbReference type="PROSITE" id="PS00614">
    <property type="entry name" value="IGPS"/>
    <property type="match status" value="1"/>
</dbReference>
<keyword evidence="5" id="KW-0210">Decarboxylase</keyword>
<comment type="catalytic activity">
    <reaction evidence="1">
        <text>1-(2-carboxyphenylamino)-1-deoxy-D-ribulose 5-phosphate + H(+) = (1S,2R)-1-C-(indol-3-yl)glycerol 3-phosphate + CO2 + H2O</text>
        <dbReference type="Rhea" id="RHEA:23476"/>
        <dbReference type="ChEBI" id="CHEBI:15377"/>
        <dbReference type="ChEBI" id="CHEBI:15378"/>
        <dbReference type="ChEBI" id="CHEBI:16526"/>
        <dbReference type="ChEBI" id="CHEBI:58613"/>
        <dbReference type="ChEBI" id="CHEBI:58866"/>
        <dbReference type="EC" id="4.1.1.48"/>
    </reaction>
</comment>
<dbReference type="GO" id="GO:0004640">
    <property type="term" value="F:phosphoribosylanthranilate isomerase activity"/>
    <property type="evidence" value="ECO:0007669"/>
    <property type="project" value="TreeGrafter"/>
</dbReference>
<dbReference type="PANTHER" id="PTHR22854:SF2">
    <property type="entry name" value="INDOLE-3-GLYCEROL-PHOSPHATE SYNTHASE"/>
    <property type="match status" value="1"/>
</dbReference>
<dbReference type="UniPathway" id="UPA00035">
    <property type="reaction ID" value="UER00043"/>
</dbReference>
<dbReference type="InterPro" id="IPR011060">
    <property type="entry name" value="RibuloseP-bd_barrel"/>
</dbReference>
<evidence type="ECO:0000256" key="4">
    <source>
        <dbReference type="ARBA" id="ARBA00022605"/>
    </source>
</evidence>
<dbReference type="EC" id="4.1.1.48" evidence="3"/>
<dbReference type="AlphaFoldDB" id="A0A0F9BDE3"/>
<comment type="pathway">
    <text evidence="2">Amino-acid biosynthesis; L-tryptophan biosynthesis; L-tryptophan from chorismate: step 4/5.</text>
</comment>
<proteinExistence type="predicted"/>
<evidence type="ECO:0000259" key="9">
    <source>
        <dbReference type="Pfam" id="PF00218"/>
    </source>
</evidence>
<dbReference type="CDD" id="cd00331">
    <property type="entry name" value="IGPS"/>
    <property type="match status" value="1"/>
</dbReference>
<dbReference type="Pfam" id="PF00218">
    <property type="entry name" value="IGPS"/>
    <property type="match status" value="1"/>
</dbReference>
<dbReference type="InterPro" id="IPR013785">
    <property type="entry name" value="Aldolase_TIM"/>
</dbReference>
<dbReference type="InterPro" id="IPR013798">
    <property type="entry name" value="Indole-3-glycerol_P_synth_dom"/>
</dbReference>
<gene>
    <name evidence="10" type="ORF">LCGC14_2460400</name>
</gene>
<organism evidence="10">
    <name type="scientific">marine sediment metagenome</name>
    <dbReference type="NCBI Taxonomy" id="412755"/>
    <lineage>
        <taxon>unclassified sequences</taxon>
        <taxon>metagenomes</taxon>
        <taxon>ecological metagenomes</taxon>
    </lineage>
</organism>
<evidence type="ECO:0000256" key="1">
    <source>
        <dbReference type="ARBA" id="ARBA00001633"/>
    </source>
</evidence>
<dbReference type="InterPro" id="IPR045186">
    <property type="entry name" value="Indole-3-glycerol_P_synth"/>
</dbReference>
<dbReference type="SUPFAM" id="SSF51366">
    <property type="entry name" value="Ribulose-phoshate binding barrel"/>
    <property type="match status" value="1"/>
</dbReference>
<accession>A0A0F9BDE3</accession>
<evidence type="ECO:0000256" key="3">
    <source>
        <dbReference type="ARBA" id="ARBA00012362"/>
    </source>
</evidence>
<dbReference type="InterPro" id="IPR001468">
    <property type="entry name" value="Indole-3-GlycerolPSynthase_CS"/>
</dbReference>
<feature type="domain" description="Indole-3-glycerol phosphate synthase" evidence="9">
    <location>
        <begin position="7"/>
        <end position="261"/>
    </location>
</feature>
<dbReference type="PANTHER" id="PTHR22854">
    <property type="entry name" value="TRYPTOPHAN BIOSYNTHESIS PROTEIN"/>
    <property type="match status" value="1"/>
</dbReference>
<reference evidence="10" key="1">
    <citation type="journal article" date="2015" name="Nature">
        <title>Complex archaea that bridge the gap between prokaryotes and eukaryotes.</title>
        <authorList>
            <person name="Spang A."/>
            <person name="Saw J.H."/>
            <person name="Jorgensen S.L."/>
            <person name="Zaremba-Niedzwiedzka K."/>
            <person name="Martijn J."/>
            <person name="Lind A.E."/>
            <person name="van Eijk R."/>
            <person name="Schleper C."/>
            <person name="Guy L."/>
            <person name="Ettema T.J."/>
        </authorList>
    </citation>
    <scope>NUCLEOTIDE SEQUENCE</scope>
</reference>
<evidence type="ECO:0000256" key="7">
    <source>
        <dbReference type="ARBA" id="ARBA00023141"/>
    </source>
</evidence>
<keyword evidence="8" id="KW-0456">Lyase</keyword>
<name>A0A0F9BDE3_9ZZZZ</name>
<keyword evidence="4" id="KW-0028">Amino-acid biosynthesis</keyword>
<keyword evidence="6" id="KW-0822">Tryptophan biosynthesis</keyword>
<dbReference type="GO" id="GO:0004425">
    <property type="term" value="F:indole-3-glycerol-phosphate synthase activity"/>
    <property type="evidence" value="ECO:0007669"/>
    <property type="project" value="UniProtKB-EC"/>
</dbReference>
<evidence type="ECO:0000313" key="10">
    <source>
        <dbReference type="EMBL" id="KKL19944.1"/>
    </source>
</evidence>
<dbReference type="EMBL" id="LAZR01038296">
    <property type="protein sequence ID" value="KKL19944.1"/>
    <property type="molecule type" value="Genomic_DNA"/>
</dbReference>
<evidence type="ECO:0000256" key="5">
    <source>
        <dbReference type="ARBA" id="ARBA00022793"/>
    </source>
</evidence>
<comment type="caution">
    <text evidence="10">The sequence shown here is derived from an EMBL/GenBank/DDBJ whole genome shotgun (WGS) entry which is preliminary data.</text>
</comment>
<sequence length="265" mass="29842">MISDKIKEIVMQRKKYIKNDLDYMKSIAGKTIRDNRKPLSRVIKENPEVSIISEIKPASPTLGEIRSNFNVSKLVVEMESAGVIGISVLTEPNYFNGSYENLKIAVKNTKLPCLMKDFIVDTVQIMIASQIGATNILIINSICNEIDIYEQVIDNGLEPLIEIHDWKEIQDIRNLFEIGLKPKLIGVNNRNLRTLDIDLSTSKEIIPLLKEEFGEKIQIVSESGIKTVDDMNSIKPTGVDAFLIGSSIMLSNNIREKILELRGIK</sequence>
<keyword evidence="7" id="KW-0057">Aromatic amino acid biosynthesis</keyword>
<evidence type="ECO:0000256" key="2">
    <source>
        <dbReference type="ARBA" id="ARBA00004696"/>
    </source>
</evidence>
<evidence type="ECO:0000256" key="6">
    <source>
        <dbReference type="ARBA" id="ARBA00022822"/>
    </source>
</evidence>